<reference evidence="11" key="2">
    <citation type="submission" date="2025-09" db="UniProtKB">
        <authorList>
            <consortium name="Ensembl"/>
        </authorList>
    </citation>
    <scope>IDENTIFICATION</scope>
</reference>
<dbReference type="GO" id="GO:0030488">
    <property type="term" value="P:tRNA methylation"/>
    <property type="evidence" value="ECO:0007669"/>
    <property type="project" value="TreeGrafter"/>
</dbReference>
<dbReference type="Gene3D" id="2.130.10.10">
    <property type="entry name" value="YVTN repeat-like/Quinoprotein amine dehydrogenase"/>
    <property type="match status" value="1"/>
</dbReference>
<evidence type="ECO:0000256" key="9">
    <source>
        <dbReference type="ARBA" id="ARBA00045751"/>
    </source>
</evidence>
<evidence type="ECO:0000256" key="1">
    <source>
        <dbReference type="ARBA" id="ARBA00004496"/>
    </source>
</evidence>
<comment type="similarity">
    <text evidence="6">Belongs to the WD repeat WDR6 family.</text>
</comment>
<evidence type="ECO:0000256" key="10">
    <source>
        <dbReference type="ARBA" id="ARBA00047056"/>
    </source>
</evidence>
<keyword evidence="5" id="KW-0677">Repeat</keyword>
<comment type="subunit">
    <text evidence="10">Interacts with FTSJ1; the interaction is direct, and required for 2'-O-methylation of position 34 in substrate tRNAs. Interacts with IRS4. Interacts with STK11/LKB1.</text>
</comment>
<dbReference type="AlphaFoldDB" id="A0A8C8SVV2"/>
<dbReference type="GO" id="GO:0005737">
    <property type="term" value="C:cytoplasm"/>
    <property type="evidence" value="ECO:0007669"/>
    <property type="project" value="UniProtKB-SubCell"/>
</dbReference>
<organism evidence="11 12">
    <name type="scientific">Pelusios castaneus</name>
    <name type="common">West African mud turtle</name>
    <dbReference type="NCBI Taxonomy" id="367368"/>
    <lineage>
        <taxon>Eukaryota</taxon>
        <taxon>Metazoa</taxon>
        <taxon>Chordata</taxon>
        <taxon>Craniata</taxon>
        <taxon>Vertebrata</taxon>
        <taxon>Euteleostomi</taxon>
        <taxon>Archelosauria</taxon>
        <taxon>Testudinata</taxon>
        <taxon>Testudines</taxon>
        <taxon>Pleurodira</taxon>
        <taxon>Pelomedusidae</taxon>
        <taxon>Pelusios</taxon>
    </lineage>
</organism>
<keyword evidence="2" id="KW-0963">Cytoplasm</keyword>
<name>A0A8C8SVV2_9SAUR</name>
<evidence type="ECO:0000256" key="3">
    <source>
        <dbReference type="ARBA" id="ARBA00022574"/>
    </source>
</evidence>
<dbReference type="InterPro" id="IPR015943">
    <property type="entry name" value="WD40/YVTN_repeat-like_dom_sf"/>
</dbReference>
<accession>A0A8C8SVV2</accession>
<dbReference type="PANTHER" id="PTHR14344:SF3">
    <property type="entry name" value="WD REPEAT-CONTAINING PROTEIN 6"/>
    <property type="match status" value="1"/>
</dbReference>
<protein>
    <recommendedName>
        <fullName evidence="7">tRNA (34-2'-O)-methyltransferase regulator WDR6</fullName>
    </recommendedName>
    <alternativeName>
        <fullName evidence="8">WD repeat-containing protein 6</fullName>
    </alternativeName>
</protein>
<dbReference type="Ensembl" id="ENSPCET00000027194.1">
    <property type="protein sequence ID" value="ENSPCEP00000026319.1"/>
    <property type="gene ID" value="ENSPCEG00000019742.1"/>
</dbReference>
<dbReference type="Proteomes" id="UP000694393">
    <property type="component" value="Unplaced"/>
</dbReference>
<evidence type="ECO:0000256" key="2">
    <source>
        <dbReference type="ARBA" id="ARBA00022490"/>
    </source>
</evidence>
<dbReference type="SUPFAM" id="SSF50978">
    <property type="entry name" value="WD40 repeat-like"/>
    <property type="match status" value="1"/>
</dbReference>
<evidence type="ECO:0000313" key="11">
    <source>
        <dbReference type="Ensembl" id="ENSPCEP00000026319.1"/>
    </source>
</evidence>
<dbReference type="SMART" id="SM00320">
    <property type="entry name" value="WD40"/>
    <property type="match status" value="3"/>
</dbReference>
<evidence type="ECO:0000256" key="4">
    <source>
        <dbReference type="ARBA" id="ARBA00022694"/>
    </source>
</evidence>
<evidence type="ECO:0000256" key="7">
    <source>
        <dbReference type="ARBA" id="ARBA00040154"/>
    </source>
</evidence>
<evidence type="ECO:0000256" key="6">
    <source>
        <dbReference type="ARBA" id="ARBA00038255"/>
    </source>
</evidence>
<evidence type="ECO:0000256" key="8">
    <source>
        <dbReference type="ARBA" id="ARBA00041816"/>
    </source>
</evidence>
<dbReference type="InterPro" id="IPR036322">
    <property type="entry name" value="WD40_repeat_dom_sf"/>
</dbReference>
<keyword evidence="4" id="KW-0819">tRNA processing</keyword>
<evidence type="ECO:0000313" key="12">
    <source>
        <dbReference type="Proteomes" id="UP000694393"/>
    </source>
</evidence>
<reference evidence="11" key="1">
    <citation type="submission" date="2025-08" db="UniProtKB">
        <authorList>
            <consortium name="Ensembl"/>
        </authorList>
    </citation>
    <scope>IDENTIFICATION</scope>
</reference>
<keyword evidence="12" id="KW-1185">Reference proteome</keyword>
<keyword evidence="3" id="KW-0853">WD repeat</keyword>
<comment type="subcellular location">
    <subcellularLocation>
        <location evidence="1">Cytoplasm</location>
    </subcellularLocation>
</comment>
<dbReference type="PANTHER" id="PTHR14344">
    <property type="entry name" value="WD REPEAT PROTEIN"/>
    <property type="match status" value="1"/>
</dbReference>
<evidence type="ECO:0000256" key="5">
    <source>
        <dbReference type="ARBA" id="ARBA00022737"/>
    </source>
</evidence>
<dbReference type="InterPro" id="IPR001680">
    <property type="entry name" value="WD40_rpt"/>
</dbReference>
<proteinExistence type="inferred from homology"/>
<dbReference type="Pfam" id="PF00400">
    <property type="entry name" value="WD40"/>
    <property type="match status" value="1"/>
</dbReference>
<sequence length="372" mass="39453">MTANVIAFSESSHSLAPLAAIGDHISSVKALAVANGGWQEEAASWSAVLFSAGGRAEIECYRLLLTCDHDARGGVACQVIHVASHQLDEHWNRMRNKHRLIKMDPETRYMSIALVAGTGAPHLFLAAACSDGSVRIFLLLEPAGRLLLVAESFHHQRCVLKAETFVHRAAGDMRRHLVCSAATDGSIVFWDITATVDGGHSCTLSVFIAGSRLSPALGPPALTVQAHSCGVNSLHIQQTAAGRYLVASGGDDGSIHVCLVAVDSAPSEPVSALPRDVVGAGTDLLLLAAFSRPCAHAAQVTGLRVLQPDLLISVSVDQRLTLWRLSKSSLNFLGSRFCHVADVAELDCWGSPARGYGCALCGQGLEIVWCRV</sequence>
<comment type="function">
    <text evidence="9">Together with methyltransferase FTSJ1, methylates the 2'-O-ribose of nucleotides at position 34 of the tRNA anticodon loop of substrate tRNAs. Required for the correct positioning of the substrate tRNA for methylation. Required to suppress amino acid starvation-induced autophagy. Enhances the STK11/LKB1-induced cell growth suppression activity.</text>
</comment>
<dbReference type="InterPro" id="IPR051973">
    <property type="entry name" value="tRNA_Anticodon_Mtase-Reg"/>
</dbReference>